<name>A0AA86JVT8_9CLOT</name>
<evidence type="ECO:0000313" key="1">
    <source>
        <dbReference type="EMBL" id="CAG9705493.1"/>
    </source>
</evidence>
<evidence type="ECO:0000313" key="2">
    <source>
        <dbReference type="Proteomes" id="UP000789738"/>
    </source>
</evidence>
<dbReference type="Pfam" id="PF09643">
    <property type="entry name" value="YopX"/>
    <property type="match status" value="1"/>
</dbReference>
<dbReference type="AlphaFoldDB" id="A0AA86JVT8"/>
<gene>
    <name evidence="1" type="ORF">CNEO_41915</name>
</gene>
<dbReference type="InterPro" id="IPR019096">
    <property type="entry name" value="YopX_protein"/>
</dbReference>
<organism evidence="1 2">
    <name type="scientific">Clostridium neonatale</name>
    <dbReference type="NCBI Taxonomy" id="137838"/>
    <lineage>
        <taxon>Bacteria</taxon>
        <taxon>Bacillati</taxon>
        <taxon>Bacillota</taxon>
        <taxon>Clostridia</taxon>
        <taxon>Eubacteriales</taxon>
        <taxon>Clostridiaceae</taxon>
        <taxon>Clostridium</taxon>
    </lineage>
</organism>
<accession>A0AA86JVT8</accession>
<dbReference type="NCBIfam" id="TIGR01671">
    <property type="entry name" value="phage_TIGR01671"/>
    <property type="match status" value="1"/>
</dbReference>
<dbReference type="Proteomes" id="UP000789738">
    <property type="component" value="Unassembled WGS sequence"/>
</dbReference>
<dbReference type="SUPFAM" id="SSF159006">
    <property type="entry name" value="YopX-like"/>
    <property type="match status" value="1"/>
</dbReference>
<dbReference type="Gene3D" id="2.30.30.290">
    <property type="entry name" value="YopX-like domains"/>
    <property type="match status" value="1"/>
</dbReference>
<dbReference type="InterPro" id="IPR010024">
    <property type="entry name" value="CHP16711"/>
</dbReference>
<proteinExistence type="predicted"/>
<reference evidence="1" key="1">
    <citation type="submission" date="2021-10" db="EMBL/GenBank/DDBJ databases">
        <authorList>
            <person name="Mesa V."/>
        </authorList>
    </citation>
    <scope>NUCLEOTIDE SEQUENCE</scope>
    <source>
        <strain evidence="1">CC3_PB</strain>
    </source>
</reference>
<dbReference type="EMBL" id="CAKJVE010000004">
    <property type="protein sequence ID" value="CAG9705493.1"/>
    <property type="molecule type" value="Genomic_DNA"/>
</dbReference>
<sequence length="140" mass="16743">MSRKIKFRMWDKDYKEMRIFGKNQHDDFRTNRNNELYYYNLQDGETSSECGAYELMQYTGIKDVTGKEIYEGDIVEFYNDVDYVLHPGIAKVIFDLGTFQMENEKYGTDYLGNMDIDDMDIRVIGNIYENQEWLKSEVEQ</sequence>
<protein>
    <submittedName>
        <fullName evidence="1">Uncharacterized protein</fullName>
    </submittedName>
</protein>
<dbReference type="RefSeq" id="WP_210887313.1">
    <property type="nucleotide sequence ID" value="NZ_CAKJVE010000004.1"/>
</dbReference>
<comment type="caution">
    <text evidence="1">The sequence shown here is derived from an EMBL/GenBank/DDBJ whole genome shotgun (WGS) entry which is preliminary data.</text>
</comment>
<dbReference type="InterPro" id="IPR023385">
    <property type="entry name" value="YopX-like_C"/>
</dbReference>